<comment type="caution">
    <text evidence="2">The sequence shown here is derived from an EMBL/GenBank/DDBJ whole genome shotgun (WGS) entry which is preliminary data.</text>
</comment>
<feature type="domain" description="Flagellar Assembly Protein A N-terminal region" evidence="1">
    <location>
        <begin position="83"/>
        <end position="252"/>
    </location>
</feature>
<dbReference type="Proteomes" id="UP000292136">
    <property type="component" value="Unassembled WGS sequence"/>
</dbReference>
<protein>
    <recommendedName>
        <fullName evidence="1">Flagellar Assembly Protein A N-terminal region domain-containing protein</fullName>
    </recommendedName>
</protein>
<gene>
    <name evidence="2" type="ORF">EV678_2537</name>
</gene>
<dbReference type="Pfam" id="PF20250">
    <property type="entry name" value="FapA_N"/>
    <property type="match status" value="1"/>
</dbReference>
<dbReference type="PANTHER" id="PTHR38032:SF1">
    <property type="entry name" value="RNA-BINDING PROTEIN KHPB N-TERMINAL DOMAIN-CONTAINING PROTEIN"/>
    <property type="match status" value="1"/>
</dbReference>
<proteinExistence type="predicted"/>
<dbReference type="InterPro" id="IPR046865">
    <property type="entry name" value="FapA_b_solenoid"/>
</dbReference>
<dbReference type="InterPro" id="IPR005646">
    <property type="entry name" value="FapA"/>
</dbReference>
<dbReference type="EMBL" id="SHKM01000002">
    <property type="protein sequence ID" value="RZT76658.1"/>
    <property type="molecule type" value="Genomic_DNA"/>
</dbReference>
<dbReference type="RefSeq" id="WP_130459765.1">
    <property type="nucleotide sequence ID" value="NZ_SHKM01000002.1"/>
</dbReference>
<accession>A0ABY0IN56</accession>
<dbReference type="InterPro" id="IPR046866">
    <property type="entry name" value="FapA_N"/>
</dbReference>
<organism evidence="2 3">
    <name type="scientific">Azospira oryzae</name>
    <dbReference type="NCBI Taxonomy" id="146939"/>
    <lineage>
        <taxon>Bacteria</taxon>
        <taxon>Pseudomonadati</taxon>
        <taxon>Pseudomonadota</taxon>
        <taxon>Betaproteobacteria</taxon>
        <taxon>Rhodocyclales</taxon>
        <taxon>Rhodocyclaceae</taxon>
        <taxon>Azospira</taxon>
    </lineage>
</organism>
<name>A0ABY0IN56_9RHOO</name>
<dbReference type="Pfam" id="PF03961">
    <property type="entry name" value="FapA"/>
    <property type="match status" value="1"/>
</dbReference>
<evidence type="ECO:0000313" key="3">
    <source>
        <dbReference type="Proteomes" id="UP000292136"/>
    </source>
</evidence>
<reference evidence="2 3" key="1">
    <citation type="submission" date="2019-02" db="EMBL/GenBank/DDBJ databases">
        <title>Genomic Encyclopedia of Type Strains, Phase IV (KMG-IV): sequencing the most valuable type-strain genomes for metagenomic binning, comparative biology and taxonomic classification.</title>
        <authorList>
            <person name="Goeker M."/>
        </authorList>
    </citation>
    <scope>NUCLEOTIDE SEQUENCE [LARGE SCALE GENOMIC DNA]</scope>
    <source>
        <strain evidence="2 3">DSM 21223</strain>
    </source>
</reference>
<sequence length="546" mass="57186">MEAQGLDFTYDPESRSLVASFTPEAGVAPPTVDVPWLEERIAELGHGALRRNAAALGVLADSIKGARPVAALAVAEAVDAKAEVSVAGDKMAAFLSITPPQGGAPIDAAAIRRALAQQGVTTGIRESAIAQALALGQADNLLIAEGRAPVHGEDGRIEVLVPESRSRVPQVNEKGLMDYRNLGEILTVHAGQAVMQRIPATPGTPGETVSGAVIPALAGKETMFSPNLSGVAPDPADPNKLAAAITGQPVRTREGVIVEPTYTVNEVTINSGNIDFDGAVTVKGDVQAGMTIRASGDIEIGGTVEAAVIVAGGDIVIKGGAIGSGGRKDAQGNEIPSYIQCGGSFTATYVQQAKVEAGDSIFIDDVAMQSNLIAINQIVVGHKQRGHIIGGRAQATLLVKAKVIGSGAHIGTRIDIGLDPKLRAQQQRLVLHRQQVEEQLAQVVKLLELAAKLPERVPPETLKRARITRESLLRTLTRLGEEETLLQEQLRLAQNAKVIAEQAVYEGMEVHCGLLHYTLVGDKAHGLQVRVAEGALEADQLARGKS</sequence>
<evidence type="ECO:0000313" key="2">
    <source>
        <dbReference type="EMBL" id="RZT76658.1"/>
    </source>
</evidence>
<keyword evidence="3" id="KW-1185">Reference proteome</keyword>
<evidence type="ECO:0000259" key="1">
    <source>
        <dbReference type="Pfam" id="PF20250"/>
    </source>
</evidence>
<dbReference type="PANTHER" id="PTHR38032">
    <property type="entry name" value="POLYMERASE-RELATED"/>
    <property type="match status" value="1"/>
</dbReference>